<evidence type="ECO:0000256" key="4">
    <source>
        <dbReference type="ARBA" id="ARBA00022989"/>
    </source>
</evidence>
<dbReference type="Proteomes" id="UP000886841">
    <property type="component" value="Unassembled WGS sequence"/>
</dbReference>
<keyword evidence="3 6" id="KW-0812">Transmembrane</keyword>
<dbReference type="EMBL" id="DVHU01000116">
    <property type="protein sequence ID" value="HIR94353.1"/>
    <property type="molecule type" value="Genomic_DNA"/>
</dbReference>
<dbReference type="PANTHER" id="PTHR30294">
    <property type="entry name" value="MEMBRANE COMPONENT OF ABC TRANSPORTER YHHJ-RELATED"/>
    <property type="match status" value="1"/>
</dbReference>
<evidence type="ECO:0000256" key="3">
    <source>
        <dbReference type="ARBA" id="ARBA00022692"/>
    </source>
</evidence>
<evidence type="ECO:0000256" key="1">
    <source>
        <dbReference type="ARBA" id="ARBA00004651"/>
    </source>
</evidence>
<keyword evidence="4 6" id="KW-1133">Transmembrane helix</keyword>
<sequence length="405" mass="44531">MGVFKTCMKIVKCHRINFLVYLLLFLSLCTGMAFLTKNPAETDFEQERPAFAVVNRDRETPLVRGFETYLDEKGTLLKLSGQEKELEDALFYQEAACILLIPEGFSDSWERGEQIPLETARSQDVAAAAYLEGAAEQYWSQAAALRALAPESSQEEIAGKTLEILSQETLVETVKDSGPQVSETYEAYVRLEGYTMMVLVILLVCQVQLTFQRPEIRMRNQMSPLPSAGFTGRLMLHGAVMSLGVWALLTLMGLVIFHGQIQGLDPRAVLLLAAAGFCLMLVSLAVAELVAALTKNRSGDTLDMAANFISLGMGFLSGIFVPLELLGEGIRTAAQVTPTYWYARGVEEIFALTSFEQSHLWPIFGYLGIMAAFAAALGAVAFLIAKTKSSGEESYAQVSTERRRV</sequence>
<evidence type="ECO:0000256" key="6">
    <source>
        <dbReference type="SAM" id="Phobius"/>
    </source>
</evidence>
<feature type="domain" description="ABC-2 type transporter transmembrane" evidence="7">
    <location>
        <begin position="19"/>
        <end position="383"/>
    </location>
</feature>
<evidence type="ECO:0000313" key="9">
    <source>
        <dbReference type="Proteomes" id="UP000886841"/>
    </source>
</evidence>
<dbReference type="AlphaFoldDB" id="A0A9D1ELN8"/>
<proteinExistence type="predicted"/>
<evidence type="ECO:0000256" key="5">
    <source>
        <dbReference type="ARBA" id="ARBA00023136"/>
    </source>
</evidence>
<dbReference type="Gene3D" id="3.40.1710.10">
    <property type="entry name" value="abc type-2 transporter like domain"/>
    <property type="match status" value="1"/>
</dbReference>
<comment type="caution">
    <text evidence="8">The sequence shown here is derived from an EMBL/GenBank/DDBJ whole genome shotgun (WGS) entry which is preliminary data.</text>
</comment>
<feature type="transmembrane region" description="Helical" evidence="6">
    <location>
        <begin position="363"/>
        <end position="385"/>
    </location>
</feature>
<dbReference type="GO" id="GO:0140359">
    <property type="term" value="F:ABC-type transporter activity"/>
    <property type="evidence" value="ECO:0007669"/>
    <property type="project" value="InterPro"/>
</dbReference>
<evidence type="ECO:0000313" key="8">
    <source>
        <dbReference type="EMBL" id="HIR94353.1"/>
    </source>
</evidence>
<keyword evidence="2" id="KW-1003">Cell membrane</keyword>
<evidence type="ECO:0000259" key="7">
    <source>
        <dbReference type="Pfam" id="PF12698"/>
    </source>
</evidence>
<feature type="transmembrane region" description="Helical" evidence="6">
    <location>
        <begin position="193"/>
        <end position="211"/>
    </location>
</feature>
<keyword evidence="5 6" id="KW-0472">Membrane</keyword>
<feature type="transmembrane region" description="Helical" evidence="6">
    <location>
        <begin position="232"/>
        <end position="257"/>
    </location>
</feature>
<dbReference type="Pfam" id="PF12698">
    <property type="entry name" value="ABC2_membrane_3"/>
    <property type="match status" value="1"/>
</dbReference>
<organism evidence="8 9">
    <name type="scientific">Candidatus Egerieimonas intestinavium</name>
    <dbReference type="NCBI Taxonomy" id="2840777"/>
    <lineage>
        <taxon>Bacteria</taxon>
        <taxon>Bacillati</taxon>
        <taxon>Bacillota</taxon>
        <taxon>Clostridia</taxon>
        <taxon>Lachnospirales</taxon>
        <taxon>Lachnospiraceae</taxon>
        <taxon>Lachnospiraceae incertae sedis</taxon>
        <taxon>Candidatus Egerieimonas</taxon>
    </lineage>
</organism>
<reference evidence="8" key="1">
    <citation type="submission" date="2020-10" db="EMBL/GenBank/DDBJ databases">
        <authorList>
            <person name="Gilroy R."/>
        </authorList>
    </citation>
    <scope>NUCLEOTIDE SEQUENCE</scope>
    <source>
        <strain evidence="8">ChiSxjej1B13-7041</strain>
    </source>
</reference>
<evidence type="ECO:0000256" key="2">
    <source>
        <dbReference type="ARBA" id="ARBA00022475"/>
    </source>
</evidence>
<dbReference type="PANTHER" id="PTHR30294:SF29">
    <property type="entry name" value="MULTIDRUG ABC TRANSPORTER PERMEASE YBHS-RELATED"/>
    <property type="match status" value="1"/>
</dbReference>
<gene>
    <name evidence="8" type="ORF">IAB98_13145</name>
</gene>
<feature type="transmembrane region" description="Helical" evidence="6">
    <location>
        <begin position="305"/>
        <end position="323"/>
    </location>
</feature>
<comment type="subcellular location">
    <subcellularLocation>
        <location evidence="1">Cell membrane</location>
        <topology evidence="1">Multi-pass membrane protein</topology>
    </subcellularLocation>
</comment>
<name>A0A9D1ELN8_9FIRM</name>
<reference evidence="8" key="2">
    <citation type="journal article" date="2021" name="PeerJ">
        <title>Extensive microbial diversity within the chicken gut microbiome revealed by metagenomics and culture.</title>
        <authorList>
            <person name="Gilroy R."/>
            <person name="Ravi A."/>
            <person name="Getino M."/>
            <person name="Pursley I."/>
            <person name="Horton D.L."/>
            <person name="Alikhan N.F."/>
            <person name="Baker D."/>
            <person name="Gharbi K."/>
            <person name="Hall N."/>
            <person name="Watson M."/>
            <person name="Adriaenssens E.M."/>
            <person name="Foster-Nyarko E."/>
            <person name="Jarju S."/>
            <person name="Secka A."/>
            <person name="Antonio M."/>
            <person name="Oren A."/>
            <person name="Chaudhuri R.R."/>
            <person name="La Ragione R."/>
            <person name="Hildebrand F."/>
            <person name="Pallen M.J."/>
        </authorList>
    </citation>
    <scope>NUCLEOTIDE SEQUENCE</scope>
    <source>
        <strain evidence="8">ChiSxjej1B13-7041</strain>
    </source>
</reference>
<dbReference type="InterPro" id="IPR013525">
    <property type="entry name" value="ABC2_TM"/>
</dbReference>
<accession>A0A9D1ELN8</accession>
<feature type="transmembrane region" description="Helical" evidence="6">
    <location>
        <begin position="269"/>
        <end position="293"/>
    </location>
</feature>
<dbReference type="InterPro" id="IPR051449">
    <property type="entry name" value="ABC-2_transporter_component"/>
</dbReference>
<dbReference type="GO" id="GO:0005886">
    <property type="term" value="C:plasma membrane"/>
    <property type="evidence" value="ECO:0007669"/>
    <property type="project" value="UniProtKB-SubCell"/>
</dbReference>
<protein>
    <submittedName>
        <fullName evidence="8">ABC transporter permease</fullName>
    </submittedName>
</protein>